<dbReference type="Proteomes" id="UP001597079">
    <property type="component" value="Unassembled WGS sequence"/>
</dbReference>
<evidence type="ECO:0000256" key="4">
    <source>
        <dbReference type="ARBA" id="ARBA00022692"/>
    </source>
</evidence>
<feature type="transmembrane region" description="Helical" evidence="7">
    <location>
        <begin position="112"/>
        <end position="134"/>
    </location>
</feature>
<feature type="transmembrane region" description="Helical" evidence="7">
    <location>
        <begin position="270"/>
        <end position="290"/>
    </location>
</feature>
<dbReference type="InterPro" id="IPR050809">
    <property type="entry name" value="UgpAE/MalFG_permease"/>
</dbReference>
<evidence type="ECO:0000256" key="5">
    <source>
        <dbReference type="ARBA" id="ARBA00022989"/>
    </source>
</evidence>
<evidence type="ECO:0000256" key="7">
    <source>
        <dbReference type="RuleBase" id="RU363032"/>
    </source>
</evidence>
<keyword evidence="4 7" id="KW-0812">Transmembrane</keyword>
<dbReference type="InterPro" id="IPR000515">
    <property type="entry name" value="MetI-like"/>
</dbReference>
<proteinExistence type="inferred from homology"/>
<evidence type="ECO:0000313" key="10">
    <source>
        <dbReference type="Proteomes" id="UP001597079"/>
    </source>
</evidence>
<name>A0ABW4JD69_9BACL</name>
<accession>A0ABW4JD69</accession>
<evidence type="ECO:0000256" key="3">
    <source>
        <dbReference type="ARBA" id="ARBA00022475"/>
    </source>
</evidence>
<evidence type="ECO:0000256" key="2">
    <source>
        <dbReference type="ARBA" id="ARBA00022448"/>
    </source>
</evidence>
<comment type="subcellular location">
    <subcellularLocation>
        <location evidence="1 7">Cell membrane</location>
        <topology evidence="1 7">Multi-pass membrane protein</topology>
    </subcellularLocation>
</comment>
<reference evidence="10" key="1">
    <citation type="journal article" date="2019" name="Int. J. Syst. Evol. Microbiol.">
        <title>The Global Catalogue of Microorganisms (GCM) 10K type strain sequencing project: providing services to taxonomists for standard genome sequencing and annotation.</title>
        <authorList>
            <consortium name="The Broad Institute Genomics Platform"/>
            <consortium name="The Broad Institute Genome Sequencing Center for Infectious Disease"/>
            <person name="Wu L."/>
            <person name="Ma J."/>
        </authorList>
    </citation>
    <scope>NUCLEOTIDE SEQUENCE [LARGE SCALE GENOMIC DNA]</scope>
    <source>
        <strain evidence="10">CGMCC 1.12286</strain>
    </source>
</reference>
<feature type="transmembrane region" description="Helical" evidence="7">
    <location>
        <begin position="146"/>
        <end position="171"/>
    </location>
</feature>
<dbReference type="CDD" id="cd06261">
    <property type="entry name" value="TM_PBP2"/>
    <property type="match status" value="1"/>
</dbReference>
<keyword evidence="6 7" id="KW-0472">Membrane</keyword>
<dbReference type="InterPro" id="IPR035906">
    <property type="entry name" value="MetI-like_sf"/>
</dbReference>
<dbReference type="RefSeq" id="WP_377941443.1">
    <property type="nucleotide sequence ID" value="NZ_JBHUCX010000013.1"/>
</dbReference>
<keyword evidence="10" id="KW-1185">Reference proteome</keyword>
<dbReference type="Pfam" id="PF00528">
    <property type="entry name" value="BPD_transp_1"/>
    <property type="match status" value="1"/>
</dbReference>
<comment type="caution">
    <text evidence="9">The sequence shown here is derived from an EMBL/GenBank/DDBJ whole genome shotgun (WGS) entry which is preliminary data.</text>
</comment>
<evidence type="ECO:0000256" key="1">
    <source>
        <dbReference type="ARBA" id="ARBA00004651"/>
    </source>
</evidence>
<evidence type="ECO:0000256" key="6">
    <source>
        <dbReference type="ARBA" id="ARBA00023136"/>
    </source>
</evidence>
<feature type="transmembrane region" description="Helical" evidence="7">
    <location>
        <begin position="12"/>
        <end position="31"/>
    </location>
</feature>
<keyword evidence="3" id="KW-1003">Cell membrane</keyword>
<dbReference type="PANTHER" id="PTHR43227">
    <property type="entry name" value="BLL4140 PROTEIN"/>
    <property type="match status" value="1"/>
</dbReference>
<dbReference type="SUPFAM" id="SSF161098">
    <property type="entry name" value="MetI-like"/>
    <property type="match status" value="1"/>
</dbReference>
<keyword evidence="5 7" id="KW-1133">Transmembrane helix</keyword>
<keyword evidence="2 7" id="KW-0813">Transport</keyword>
<feature type="domain" description="ABC transmembrane type-1" evidence="8">
    <location>
        <begin position="75"/>
        <end position="286"/>
    </location>
</feature>
<dbReference type="PROSITE" id="PS50928">
    <property type="entry name" value="ABC_TM1"/>
    <property type="match status" value="1"/>
</dbReference>
<dbReference type="Gene3D" id="1.10.3720.10">
    <property type="entry name" value="MetI-like"/>
    <property type="match status" value="1"/>
</dbReference>
<feature type="transmembrane region" description="Helical" evidence="7">
    <location>
        <begin position="207"/>
        <end position="231"/>
    </location>
</feature>
<evidence type="ECO:0000313" key="9">
    <source>
        <dbReference type="EMBL" id="MFD1673873.1"/>
    </source>
</evidence>
<feature type="transmembrane region" description="Helical" evidence="7">
    <location>
        <begin position="79"/>
        <end position="100"/>
    </location>
</feature>
<dbReference type="SUPFAM" id="SSF160964">
    <property type="entry name" value="MalF N-terminal region-like"/>
    <property type="match status" value="1"/>
</dbReference>
<dbReference type="EMBL" id="JBHUCX010000013">
    <property type="protein sequence ID" value="MFD1673873.1"/>
    <property type="molecule type" value="Genomic_DNA"/>
</dbReference>
<evidence type="ECO:0000259" key="8">
    <source>
        <dbReference type="PROSITE" id="PS50928"/>
    </source>
</evidence>
<protein>
    <submittedName>
        <fullName evidence="9">Carbohydrate ABC transporter permease</fullName>
    </submittedName>
</protein>
<sequence length="297" mass="32662">MNAFGRSGWQRWAPLIGIIPALALYIAFGIYPSVMTGVYSFTNYSGIAGTPINFIGFQNYVEAFTSGIFSMLPAIKVTLIFAVSVTIIQNALGLLLAIVFNNKVHGVVFYRAVVFLPLVLSVTVTGMLWSLIFAPEGGIAEPIWKAIFGHASSFFGSYSLALPMVIAVQIWQSAGFTMMIYLAGLQAIPNDLNEASALDGANRWQRFWGVTFPMVAPSITVNVLLCIIGSLGSYDLIYVLTNGQFGTQTLSMYMFSTAFQGSNELGYASMIQMLQFVLVLIVTVIMQWYLRRREVQL</sequence>
<dbReference type="PANTHER" id="PTHR43227:SF8">
    <property type="entry name" value="DIACETYLCHITOBIOSE UPTAKE SYSTEM PERMEASE PROTEIN DASB"/>
    <property type="match status" value="1"/>
</dbReference>
<comment type="similarity">
    <text evidence="7">Belongs to the binding-protein-dependent transport system permease family.</text>
</comment>
<organism evidence="9 10">
    <name type="scientific">Alicyclobacillus fodiniaquatilis</name>
    <dbReference type="NCBI Taxonomy" id="1661150"/>
    <lineage>
        <taxon>Bacteria</taxon>
        <taxon>Bacillati</taxon>
        <taxon>Bacillota</taxon>
        <taxon>Bacilli</taxon>
        <taxon>Bacillales</taxon>
        <taxon>Alicyclobacillaceae</taxon>
        <taxon>Alicyclobacillus</taxon>
    </lineage>
</organism>
<gene>
    <name evidence="9" type="ORF">ACFSB2_04010</name>
</gene>